<dbReference type="SUPFAM" id="SSF53218">
    <property type="entry name" value="Molybdenum cofactor biosynthesis proteins"/>
    <property type="match status" value="1"/>
</dbReference>
<dbReference type="PANTHER" id="PTHR13939">
    <property type="entry name" value="NICOTINAMIDE-NUCLEOTIDE AMIDOHYDROLASE PNCC"/>
    <property type="match status" value="1"/>
</dbReference>
<proteinExistence type="inferred from homology"/>
<dbReference type="RefSeq" id="WP_007391226.1">
    <property type="nucleotide sequence ID" value="NZ_ADGP01000020.1"/>
</dbReference>
<dbReference type="PANTHER" id="PTHR13939:SF0">
    <property type="entry name" value="NMN AMIDOHYDROLASE-LIKE PROTEIN YFAY"/>
    <property type="match status" value="1"/>
</dbReference>
<dbReference type="EMBL" id="ADGP01000020">
    <property type="protein sequence ID" value="EFD93961.1"/>
    <property type="molecule type" value="Genomic_DNA"/>
</dbReference>
<dbReference type="AlphaFoldDB" id="D3LV33"/>
<accession>D3LV33</accession>
<keyword evidence="6" id="KW-1185">Reference proteome</keyword>
<dbReference type="InterPro" id="IPR008136">
    <property type="entry name" value="CinA_C"/>
</dbReference>
<dbReference type="NCBIfam" id="TIGR00200">
    <property type="entry name" value="cinA_nterm"/>
    <property type="match status" value="1"/>
</dbReference>
<feature type="domain" description="MoaB/Mog" evidence="2">
    <location>
        <begin position="4"/>
        <end position="172"/>
    </location>
</feature>
<dbReference type="Pfam" id="PF02464">
    <property type="entry name" value="CinA"/>
    <property type="match status" value="1"/>
</dbReference>
<evidence type="ECO:0000259" key="2">
    <source>
        <dbReference type="SMART" id="SM00852"/>
    </source>
</evidence>
<evidence type="ECO:0000313" key="6">
    <source>
        <dbReference type="Proteomes" id="UP000004018"/>
    </source>
</evidence>
<dbReference type="Pfam" id="PF00994">
    <property type="entry name" value="MoCF_biosynth"/>
    <property type="match status" value="1"/>
</dbReference>
<dbReference type="EMBL" id="AFIJ01000032">
    <property type="protein sequence ID" value="EGL39854.1"/>
    <property type="molecule type" value="Genomic_DNA"/>
</dbReference>
<dbReference type="NCBIfam" id="TIGR00177">
    <property type="entry name" value="molyb_syn"/>
    <property type="match status" value="1"/>
</dbReference>
<dbReference type="eggNOG" id="COG1058">
    <property type="taxonomic scope" value="Bacteria"/>
</dbReference>
<dbReference type="InterPro" id="IPR036653">
    <property type="entry name" value="CinA-like_C"/>
</dbReference>
<dbReference type="Proteomes" id="UP000003242">
    <property type="component" value="Unassembled WGS sequence"/>
</dbReference>
<evidence type="ECO:0000313" key="4">
    <source>
        <dbReference type="EMBL" id="EGL39854.1"/>
    </source>
</evidence>
<dbReference type="Gene3D" id="3.90.950.20">
    <property type="entry name" value="CinA-like"/>
    <property type="match status" value="1"/>
</dbReference>
<dbReference type="eggNOG" id="COG1546">
    <property type="taxonomic scope" value="Bacteria"/>
</dbReference>
<dbReference type="Pfam" id="PF18146">
    <property type="entry name" value="CinA_KH"/>
    <property type="match status" value="1"/>
</dbReference>
<dbReference type="InterPro" id="IPR036425">
    <property type="entry name" value="MoaB/Mog-like_dom_sf"/>
</dbReference>
<organism evidence="3 5">
    <name type="scientific">Megasphaera lornae</name>
    <dbReference type="NCBI Taxonomy" id="1000568"/>
    <lineage>
        <taxon>Bacteria</taxon>
        <taxon>Bacillati</taxon>
        <taxon>Bacillota</taxon>
        <taxon>Negativicutes</taxon>
        <taxon>Veillonellales</taxon>
        <taxon>Veillonellaceae</taxon>
        <taxon>Megasphaera</taxon>
    </lineage>
</organism>
<evidence type="ECO:0000313" key="5">
    <source>
        <dbReference type="Proteomes" id="UP000003242"/>
    </source>
</evidence>
<gene>
    <name evidence="1" type="primary">cinA</name>
    <name evidence="3" type="ORF">HMPREF0889_0365</name>
    <name evidence="4" type="ORF">HMPREF1039_0377</name>
</gene>
<comment type="caution">
    <text evidence="3">The sequence shown here is derived from an EMBL/GenBank/DDBJ whole genome shotgun (WGS) entry which is preliminary data.</text>
</comment>
<dbReference type="InterPro" id="IPR008135">
    <property type="entry name" value="Competence-induced_CinA"/>
</dbReference>
<dbReference type="OrthoDB" id="9801454at2"/>
<dbReference type="HAMAP" id="MF_00226_B">
    <property type="entry name" value="CinA_B"/>
    <property type="match status" value="1"/>
</dbReference>
<reference evidence="3" key="2">
    <citation type="submission" date="2009-12" db="EMBL/GenBank/DDBJ databases">
        <authorList>
            <person name="Madupu R."/>
            <person name="Durkin A.S."/>
            <person name="Torralba M."/>
            <person name="Methe B."/>
            <person name="Sutton G.G."/>
            <person name="Strausberg R.L."/>
            <person name="Nelson K.E."/>
        </authorList>
    </citation>
    <scope>NUCLEOTIDE SEQUENCE</scope>
    <source>
        <strain evidence="3">28L</strain>
    </source>
</reference>
<dbReference type="CDD" id="cd00885">
    <property type="entry name" value="cinA"/>
    <property type="match status" value="1"/>
</dbReference>
<dbReference type="InterPro" id="IPR050101">
    <property type="entry name" value="CinA"/>
</dbReference>
<evidence type="ECO:0000313" key="3">
    <source>
        <dbReference type="EMBL" id="EFD93961.1"/>
    </source>
</evidence>
<reference evidence="5" key="1">
    <citation type="submission" date="2009-12" db="EMBL/GenBank/DDBJ databases">
        <title>Sequence of Clostridiales genomosp. BVAB3 str. UPII9-5.</title>
        <authorList>
            <person name="Madupu R."/>
            <person name="Durkin A.S."/>
            <person name="Torralba M."/>
            <person name="Methe B."/>
            <person name="Sutton G.G."/>
            <person name="Strausberg R.L."/>
            <person name="Nelson K.E."/>
        </authorList>
    </citation>
    <scope>NUCLEOTIDE SEQUENCE [LARGE SCALE GENOMIC DNA]</scope>
    <source>
        <strain evidence="5">28L</strain>
    </source>
</reference>
<dbReference type="InterPro" id="IPR001453">
    <property type="entry name" value="MoaB/Mog_dom"/>
</dbReference>
<name>D3LV33_9FIRM</name>
<dbReference type="NCBIfam" id="TIGR00199">
    <property type="entry name" value="PncC_domain"/>
    <property type="match status" value="1"/>
</dbReference>
<dbReference type="PIRSF" id="PIRSF006728">
    <property type="entry name" value="CinA"/>
    <property type="match status" value="1"/>
</dbReference>
<dbReference type="SUPFAM" id="SSF142433">
    <property type="entry name" value="CinA-like"/>
    <property type="match status" value="1"/>
</dbReference>
<sequence>MRVEIITVGSELLLGEILNTNSQYLSEELNRLGYSVLYQTTVGDNKTRLAQALQLALQRADLVITSGGLGPTQGDLTKFVGAQVMRTPLYFDEGVYKAIEQWLQRRYTSPVITENQKRQAMIPQGATVFSNEAGTAPGTALQKKGKTLVHLPGPPRELQWMFRQRLKPYLLRQFGSQGYIASQYIKVYDLGESLIEERLSDLERQQQNPTLAIYARPGFVEVRITAKAASEEAANTMLQPLQKEVERRLARRIVTYNKETVAHVLGRLLKAGHWHISAAESCTGGLIGSLLTDIPGASDYFLGTIGTYTDEMKQQLVHVPASLLASCTAISAPVAAAMAVGSRQLYGADIALSTTGLAGPGGGTETRPIGLVYTGVSGPWGTVTHKNIYMGDRREIKLRAAVRAIYYGVQYILKHSA</sequence>
<dbReference type="Proteomes" id="UP000004018">
    <property type="component" value="Unassembled WGS sequence"/>
</dbReference>
<dbReference type="SMART" id="SM00852">
    <property type="entry name" value="MoCF_biosynth"/>
    <property type="match status" value="1"/>
</dbReference>
<protein>
    <recommendedName>
        <fullName evidence="1">Putative competence-damage inducible protein</fullName>
    </recommendedName>
</protein>
<dbReference type="Gene3D" id="3.40.980.10">
    <property type="entry name" value="MoaB/Mog-like domain"/>
    <property type="match status" value="1"/>
</dbReference>
<reference evidence="4 6" key="3">
    <citation type="submission" date="2011-04" db="EMBL/GenBank/DDBJ databases">
        <authorList>
            <person name="Harkins D.M."/>
            <person name="Madupu R."/>
            <person name="Durkin A.S."/>
            <person name="Torralba M."/>
            <person name="Methe B."/>
            <person name="Sutton G.G."/>
            <person name="Nelson K.E."/>
        </authorList>
    </citation>
    <scope>NUCLEOTIDE SEQUENCE [LARGE SCALE GENOMIC DNA]</scope>
    <source>
        <strain evidence="4 6">UPII 199-6</strain>
    </source>
</reference>
<dbReference type="Gene3D" id="3.30.70.2860">
    <property type="match status" value="1"/>
</dbReference>
<comment type="similarity">
    <text evidence="1">Belongs to the CinA family.</text>
</comment>
<dbReference type="NCBIfam" id="NF001813">
    <property type="entry name" value="PRK00549.1"/>
    <property type="match status" value="1"/>
</dbReference>
<dbReference type="InterPro" id="IPR041424">
    <property type="entry name" value="CinA_KH"/>
</dbReference>
<evidence type="ECO:0000256" key="1">
    <source>
        <dbReference type="HAMAP-Rule" id="MF_00226"/>
    </source>
</evidence>
<dbReference type="STRING" id="699218.HMPREF0889_0365"/>